<reference evidence="3 4" key="1">
    <citation type="journal article" date="2010" name="Int. J. Syst. Evol. Microbiol.">
        <title>Bacillus horneckiae sp. nov., isolated from a spacecraft-assembly clean room.</title>
        <authorList>
            <person name="Vaishampayan P."/>
            <person name="Probst A."/>
            <person name="Krishnamurthi S."/>
            <person name="Ghosh S."/>
            <person name="Osman S."/>
            <person name="McDowall A."/>
            <person name="Ruckmani A."/>
            <person name="Mayilraj S."/>
            <person name="Venkateswaran K."/>
        </authorList>
    </citation>
    <scope>NUCLEOTIDE SEQUENCE [LARGE SCALE GENOMIC DNA]</scope>
    <source>
        <strain evidence="4">1PO1SC</strain>
    </source>
</reference>
<organism evidence="3 4">
    <name type="scientific">Cytobacillus horneckiae</name>
    <dbReference type="NCBI Taxonomy" id="549687"/>
    <lineage>
        <taxon>Bacteria</taxon>
        <taxon>Bacillati</taxon>
        <taxon>Bacillota</taxon>
        <taxon>Bacilli</taxon>
        <taxon>Bacillales</taxon>
        <taxon>Bacillaceae</taxon>
        <taxon>Cytobacillus</taxon>
    </lineage>
</organism>
<dbReference type="Proteomes" id="UP000233343">
    <property type="component" value="Unassembled WGS sequence"/>
</dbReference>
<keyword evidence="3" id="KW-0808">Transferase</keyword>
<dbReference type="InterPro" id="IPR001173">
    <property type="entry name" value="Glyco_trans_2-like"/>
</dbReference>
<dbReference type="SUPFAM" id="SSF53448">
    <property type="entry name" value="Nucleotide-diphospho-sugar transferases"/>
    <property type="match status" value="1"/>
</dbReference>
<feature type="domain" description="Glycosyltransferase 2-like" evidence="2">
    <location>
        <begin position="5"/>
        <end position="153"/>
    </location>
</feature>
<dbReference type="AlphaFoldDB" id="A0A2N0Z950"/>
<evidence type="ECO:0000259" key="2">
    <source>
        <dbReference type="Pfam" id="PF00535"/>
    </source>
</evidence>
<protein>
    <submittedName>
        <fullName evidence="3">Glycosyl transferase family 2</fullName>
    </submittedName>
</protein>
<dbReference type="RefSeq" id="WP_101226452.1">
    <property type="nucleotide sequence ID" value="NZ_JAFDQP010000004.1"/>
</dbReference>
<proteinExistence type="inferred from homology"/>
<dbReference type="InterPro" id="IPR029044">
    <property type="entry name" value="Nucleotide-diphossugar_trans"/>
</dbReference>
<evidence type="ECO:0000313" key="4">
    <source>
        <dbReference type="Proteomes" id="UP000233343"/>
    </source>
</evidence>
<name>A0A2N0Z950_9BACI</name>
<comment type="caution">
    <text evidence="3">The sequence shown here is derived from an EMBL/GenBank/DDBJ whole genome shotgun (WGS) entry which is preliminary data.</text>
</comment>
<gene>
    <name evidence="3" type="ORF">CWS20_26045</name>
</gene>
<dbReference type="EMBL" id="PISD01000079">
    <property type="protein sequence ID" value="PKG26044.1"/>
    <property type="molecule type" value="Genomic_DNA"/>
</dbReference>
<keyword evidence="4" id="KW-1185">Reference proteome</keyword>
<evidence type="ECO:0000256" key="1">
    <source>
        <dbReference type="ARBA" id="ARBA00006739"/>
    </source>
</evidence>
<dbReference type="PANTHER" id="PTHR22916:SF3">
    <property type="entry name" value="UDP-GLCNAC:BETAGAL BETA-1,3-N-ACETYLGLUCOSAMINYLTRANSFERASE-LIKE PROTEIN 1"/>
    <property type="match status" value="1"/>
</dbReference>
<dbReference type="Pfam" id="PF00535">
    <property type="entry name" value="Glycos_transf_2"/>
    <property type="match status" value="1"/>
</dbReference>
<dbReference type="PANTHER" id="PTHR22916">
    <property type="entry name" value="GLYCOSYLTRANSFERASE"/>
    <property type="match status" value="1"/>
</dbReference>
<dbReference type="Gene3D" id="3.90.550.10">
    <property type="entry name" value="Spore Coat Polysaccharide Biosynthesis Protein SpsA, Chain A"/>
    <property type="match status" value="1"/>
</dbReference>
<dbReference type="GO" id="GO:0016758">
    <property type="term" value="F:hexosyltransferase activity"/>
    <property type="evidence" value="ECO:0007669"/>
    <property type="project" value="UniProtKB-ARBA"/>
</dbReference>
<sequence>MPNVSIIVPFYNCPYIQQALESLLNQTYQDIEIIVVNDGSNQYTELLEPYLGRIRYFEKENGGTASALNLGIKQAKGNYFCWLSSDDRFVENKIEMQLQFMNLTNATISYTPAEIINHFSHTVRNYFNVTYKNRHEFLKGLMRGCTINGCSVMMKMDVFSQIGLFDEELMYTHDYEFWLRAVQTYDFYYLNEPLVQYRVHERMGSKKHEKEIMAELKILRRKYKNNLNNMIMKEQRG</sequence>
<comment type="similarity">
    <text evidence="1">Belongs to the glycosyltransferase 2 family.</text>
</comment>
<accession>A0A2N0Z950</accession>
<evidence type="ECO:0000313" key="3">
    <source>
        <dbReference type="EMBL" id="PKG26044.1"/>
    </source>
</evidence>